<evidence type="ECO:0000313" key="2">
    <source>
        <dbReference type="EMBL" id="GFF61413.1"/>
    </source>
</evidence>
<evidence type="ECO:0000256" key="1">
    <source>
        <dbReference type="SAM" id="Phobius"/>
    </source>
</evidence>
<organism evidence="2 3">
    <name type="scientific">Aspergillus lentulus</name>
    <dbReference type="NCBI Taxonomy" id="293939"/>
    <lineage>
        <taxon>Eukaryota</taxon>
        <taxon>Fungi</taxon>
        <taxon>Dikarya</taxon>
        <taxon>Ascomycota</taxon>
        <taxon>Pezizomycotina</taxon>
        <taxon>Eurotiomycetes</taxon>
        <taxon>Eurotiomycetidae</taxon>
        <taxon>Eurotiales</taxon>
        <taxon>Aspergillaceae</taxon>
        <taxon>Aspergillus</taxon>
        <taxon>Aspergillus subgen. Fumigati</taxon>
    </lineage>
</organism>
<dbReference type="Proteomes" id="UP000465220">
    <property type="component" value="Unassembled WGS sequence"/>
</dbReference>
<keyword evidence="1" id="KW-0472">Membrane</keyword>
<proteinExistence type="predicted"/>
<gene>
    <name evidence="2" type="ORF">IFM60648_00264</name>
</gene>
<keyword evidence="1" id="KW-1133">Transmembrane helix</keyword>
<reference evidence="2 3" key="1">
    <citation type="submission" date="2020-01" db="EMBL/GenBank/DDBJ databases">
        <title>Draft genome sequence of Aspergillus lentulus IFM 60648.</title>
        <authorList>
            <person name="Takahashi H."/>
            <person name="Yaguchi T."/>
        </authorList>
    </citation>
    <scope>NUCLEOTIDE SEQUENCE [LARGE SCALE GENOMIC DNA]</scope>
    <source>
        <strain evidence="2 3">IFM 60648</strain>
    </source>
</reference>
<evidence type="ECO:0000313" key="3">
    <source>
        <dbReference type="Proteomes" id="UP000465220"/>
    </source>
</evidence>
<sequence length="152" mass="16929">MVLHSDPPFTTDFDQSWPASSFIVTSWDRSNKNRPRDPSALQALRSLPAIQNKRGLSFCFSWTGRGFLEDAVTSGFAVVVELLGAKVPFAFEHHPDLLDATDLPQLNLTLTDHLIRTLLSLLRFYVLVIEVSLILLGALRGLLKNKICLPGK</sequence>
<keyword evidence="1" id="KW-0812">Transmembrane</keyword>
<keyword evidence="3" id="KW-1185">Reference proteome</keyword>
<comment type="caution">
    <text evidence="2">The sequence shown here is derived from an EMBL/GenBank/DDBJ whole genome shotgun (WGS) entry which is preliminary data.</text>
</comment>
<feature type="transmembrane region" description="Helical" evidence="1">
    <location>
        <begin position="124"/>
        <end position="143"/>
    </location>
</feature>
<dbReference type="EMBL" id="BLKI01000001">
    <property type="protein sequence ID" value="GFF61413.1"/>
    <property type="molecule type" value="Genomic_DNA"/>
</dbReference>
<accession>A0ABQ0ZR29</accession>
<name>A0ABQ0ZR29_ASPLE</name>
<protein>
    <submittedName>
        <fullName evidence="2">FAD/NAD(P)-binding domain-containing protein</fullName>
    </submittedName>
</protein>